<dbReference type="EMBL" id="BAABRV010000002">
    <property type="protein sequence ID" value="GAA5532612.1"/>
    <property type="molecule type" value="Genomic_DNA"/>
</dbReference>
<accession>A0ABP9XB72</accession>
<dbReference type="PANTHER" id="PTHR40037:SF1">
    <property type="entry name" value="PHOSPHOESTERASE SAOUHSC_00951-RELATED"/>
    <property type="match status" value="1"/>
</dbReference>
<dbReference type="Gene3D" id="3.90.1140.10">
    <property type="entry name" value="Cyclic phosphodiesterase"/>
    <property type="match status" value="1"/>
</dbReference>
<organism evidence="1 2">
    <name type="scientific">Deinococcus aluminii</name>
    <dbReference type="NCBI Taxonomy" id="1656885"/>
    <lineage>
        <taxon>Bacteria</taxon>
        <taxon>Thermotogati</taxon>
        <taxon>Deinococcota</taxon>
        <taxon>Deinococci</taxon>
        <taxon>Deinococcales</taxon>
        <taxon>Deinococcaceae</taxon>
        <taxon>Deinococcus</taxon>
    </lineage>
</organism>
<dbReference type="InterPro" id="IPR009097">
    <property type="entry name" value="Cyclic_Pdiesterase"/>
</dbReference>
<evidence type="ECO:0000313" key="1">
    <source>
        <dbReference type="EMBL" id="GAA5532612.1"/>
    </source>
</evidence>
<evidence type="ECO:0008006" key="3">
    <source>
        <dbReference type="Google" id="ProtNLM"/>
    </source>
</evidence>
<sequence>MAEQNIERVVVAFPEALTQTFVDDLRTLYDPLALVLKPHITFVFPFTSSLTTASLREFLITTLAGFRPLPVRLDGVTAHGEYLFLNVKRGNDDLIALHDALYGVPLAPFLDPEYTYVPHVTLGVVPERPARLQALAQAHRVSQPLELVLRQLTLLRKRPDGQRETELVLGLD</sequence>
<keyword evidence="2" id="KW-1185">Reference proteome</keyword>
<dbReference type="RefSeq" id="WP_345451886.1">
    <property type="nucleotide sequence ID" value="NZ_BAABRV010000002.1"/>
</dbReference>
<dbReference type="SUPFAM" id="SSF55144">
    <property type="entry name" value="LigT-like"/>
    <property type="match status" value="1"/>
</dbReference>
<comment type="caution">
    <text evidence="1">The sequence shown here is derived from an EMBL/GenBank/DDBJ whole genome shotgun (WGS) entry which is preliminary data.</text>
</comment>
<evidence type="ECO:0000313" key="2">
    <source>
        <dbReference type="Proteomes" id="UP001404956"/>
    </source>
</evidence>
<protein>
    <recommendedName>
        <fullName evidence="3">2'-5' RNA ligase family protein</fullName>
    </recommendedName>
</protein>
<gene>
    <name evidence="1" type="ORF">Dalu01_01001</name>
</gene>
<dbReference type="Proteomes" id="UP001404956">
    <property type="component" value="Unassembled WGS sequence"/>
</dbReference>
<dbReference type="PANTHER" id="PTHR40037">
    <property type="entry name" value="PHOSPHOESTERASE YJCG-RELATED"/>
    <property type="match status" value="1"/>
</dbReference>
<proteinExistence type="predicted"/>
<reference evidence="1 2" key="1">
    <citation type="submission" date="2024-02" db="EMBL/GenBank/DDBJ databases">
        <title>Deinococcus aluminii NBRC 112889.</title>
        <authorList>
            <person name="Ichikawa N."/>
            <person name="Katano-Makiyama Y."/>
            <person name="Hidaka K."/>
        </authorList>
    </citation>
    <scope>NUCLEOTIDE SEQUENCE [LARGE SCALE GENOMIC DNA]</scope>
    <source>
        <strain evidence="1 2">NBRC 112889</strain>
    </source>
</reference>
<name>A0ABP9XB72_9DEIO</name>
<dbReference type="InterPro" id="IPR050580">
    <property type="entry name" value="2H_phosphoesterase_YjcG-like"/>
</dbReference>
<dbReference type="Pfam" id="PF13563">
    <property type="entry name" value="2_5_RNA_ligase2"/>
    <property type="match status" value="1"/>
</dbReference>